<dbReference type="Proteomes" id="UP000054988">
    <property type="component" value="Unassembled WGS sequence"/>
</dbReference>
<dbReference type="EMBL" id="LATX01001761">
    <property type="protein sequence ID" value="KTB38456.1"/>
    <property type="molecule type" value="Genomic_DNA"/>
</dbReference>
<reference evidence="1 2" key="1">
    <citation type="submission" date="2015-12" db="EMBL/GenBank/DDBJ databases">
        <title>Draft genome sequence of Moniliophthora roreri, the causal agent of frosty pod rot of cacao.</title>
        <authorList>
            <person name="Aime M.C."/>
            <person name="Diaz-Valderrama J.R."/>
            <person name="Kijpornyongpan T."/>
            <person name="Phillips-Mora W."/>
        </authorList>
    </citation>
    <scope>NUCLEOTIDE SEQUENCE [LARGE SCALE GENOMIC DNA]</scope>
    <source>
        <strain evidence="1 2">MCA 2952</strain>
    </source>
</reference>
<dbReference type="eggNOG" id="ENOG502SAMB">
    <property type="taxonomic scope" value="Eukaryota"/>
</dbReference>
<comment type="caution">
    <text evidence="1">The sequence shown here is derived from an EMBL/GenBank/DDBJ whole genome shotgun (WGS) entry which is preliminary data.</text>
</comment>
<evidence type="ECO:0000313" key="1">
    <source>
        <dbReference type="EMBL" id="KTB38456.1"/>
    </source>
</evidence>
<name>A0A0W0FQG2_MONRR</name>
<protein>
    <submittedName>
        <fullName evidence="1">Uncharacterized protein</fullName>
    </submittedName>
</protein>
<gene>
    <name evidence="1" type="ORF">WG66_8974</name>
</gene>
<proteinExistence type="predicted"/>
<organism evidence="1 2">
    <name type="scientific">Moniliophthora roreri</name>
    <name type="common">Frosty pod rot fungus</name>
    <name type="synonym">Monilia roreri</name>
    <dbReference type="NCBI Taxonomy" id="221103"/>
    <lineage>
        <taxon>Eukaryota</taxon>
        <taxon>Fungi</taxon>
        <taxon>Dikarya</taxon>
        <taxon>Basidiomycota</taxon>
        <taxon>Agaricomycotina</taxon>
        <taxon>Agaricomycetes</taxon>
        <taxon>Agaricomycetidae</taxon>
        <taxon>Agaricales</taxon>
        <taxon>Marasmiineae</taxon>
        <taxon>Marasmiaceae</taxon>
        <taxon>Moniliophthora</taxon>
    </lineage>
</organism>
<dbReference type="AlphaFoldDB" id="A0A0W0FQG2"/>
<sequence length="423" mass="45405">MDEEKNLISPQIAEGSIADEGNHFSRKKAIVRHLALLGAFIMIWKVLEASWEHGISCGISGLHSVVDEYATGWIIEDCVDWKNEVESEEQLTHTFWLPVSSGSLSIFADGPWTAVGTFNVMQGMQEKDALVTVMTRRYVPGSLDLCQVRRVHEGHGIQIKASFLNYGLDTEDLHIDVLLPAANPIRELRTNLPGFSHNISGLSEGTRIESVSLASDTSVHVEALSATSAVVQSNIGSITGSFNTTSSLKLITYTGEIDVIVGLINDEQSGDWTGVEMATINGTIKADISMYANSSTSGGKFNVTANSDTGSIVLNTLSAPPSSTVNVAVEGVIEPIDVGLHPTFEGRFNLTTFYFANATVVEGSAGAEDPEGKGRARKIEYAQRSEGLTVGNVWWDDGTGAGEGKERGTVTLVNTLADITLRV</sequence>
<accession>A0A0W0FQG2</accession>
<evidence type="ECO:0000313" key="2">
    <source>
        <dbReference type="Proteomes" id="UP000054988"/>
    </source>
</evidence>